<feature type="non-terminal residue" evidence="2">
    <location>
        <position position="461"/>
    </location>
</feature>
<dbReference type="EMBL" id="CACVAQ010000259">
    <property type="protein sequence ID" value="CAA6818033.1"/>
    <property type="molecule type" value="Genomic_DNA"/>
</dbReference>
<evidence type="ECO:0000256" key="1">
    <source>
        <dbReference type="PROSITE-ProRule" id="PRU00339"/>
    </source>
</evidence>
<dbReference type="SUPFAM" id="SSF48452">
    <property type="entry name" value="TPR-like"/>
    <property type="match status" value="1"/>
</dbReference>
<feature type="repeat" description="TPR" evidence="1">
    <location>
        <begin position="275"/>
        <end position="308"/>
    </location>
</feature>
<name>A0A6S6TQ42_9BACT</name>
<dbReference type="Pfam" id="PF25058">
    <property type="entry name" value="ARM_TT21"/>
    <property type="match status" value="1"/>
</dbReference>
<accession>A0A6S6TQ42</accession>
<dbReference type="Pfam" id="PF13181">
    <property type="entry name" value="TPR_8"/>
    <property type="match status" value="1"/>
</dbReference>
<protein>
    <submittedName>
        <fullName evidence="2">Cytochrome c biogenesis factor</fullName>
    </submittedName>
</protein>
<evidence type="ECO:0000313" key="2">
    <source>
        <dbReference type="EMBL" id="CAA6818033.1"/>
    </source>
</evidence>
<feature type="repeat" description="TPR" evidence="1">
    <location>
        <begin position="343"/>
        <end position="376"/>
    </location>
</feature>
<feature type="repeat" description="TPR" evidence="1">
    <location>
        <begin position="207"/>
        <end position="240"/>
    </location>
</feature>
<dbReference type="InterPro" id="IPR019734">
    <property type="entry name" value="TPR_rpt"/>
</dbReference>
<dbReference type="SMART" id="SM00028">
    <property type="entry name" value="TPR"/>
    <property type="match status" value="9"/>
</dbReference>
<sequence>MEAHDYNGEHQPDLKLLVQRYEGMLREGGISFLEVDSFLMLSDYYEEGNDFKGALVALNHAMSQHPYSASLYVRKAQIFSEQELYEKAFEALDAAKIYEPSDLDIYLTKADIYMRLFDQDNAIKVLRKAKEYASGEELGDLYVLESTIYETKKDYINALKYLKQALRKDPENEIALSRIAGIYDQTQEYADAITFHLNFVNQNPYSYWAWYNLGLAYMYLGLIEKATEAFDYAIVINEHFEPAYHYYLDCLIGLERFDTAMRYLEEYLDLFEADPEIWYRLGQCYEHKEDYVKARNYYSQTLQHSSLNGRVYYSIGNCYIEENEWYLAEKSLLEAYAADKFNAEFCLSLADTYDALENSDKAHEFYHKALAIEPKEVSHWIHYIEFLIDEESYAVAIEMLDEAKEYVEDLLLDFTLAAVLIQSGQRQEGFVVLGQALSEDYNMHTYMYQIAPKLANDAAVT</sequence>
<dbReference type="SMART" id="SM00386">
    <property type="entry name" value="HAT"/>
    <property type="match status" value="2"/>
</dbReference>
<dbReference type="Pfam" id="PF13432">
    <property type="entry name" value="TPR_16"/>
    <property type="match status" value="1"/>
</dbReference>
<dbReference type="AlphaFoldDB" id="A0A6S6TQ42"/>
<feature type="repeat" description="TPR" evidence="1">
    <location>
        <begin position="139"/>
        <end position="172"/>
    </location>
</feature>
<keyword evidence="1" id="KW-0802">TPR repeat</keyword>
<reference evidence="2" key="1">
    <citation type="submission" date="2020-01" db="EMBL/GenBank/DDBJ databases">
        <authorList>
            <person name="Meier V. D."/>
            <person name="Meier V D."/>
        </authorList>
    </citation>
    <scope>NUCLEOTIDE SEQUENCE</scope>
    <source>
        <strain evidence="2">HLG_WM_MAG_10</strain>
    </source>
</reference>
<dbReference type="Pfam" id="PF00515">
    <property type="entry name" value="TPR_1"/>
    <property type="match status" value="1"/>
</dbReference>
<dbReference type="PROSITE" id="PS50005">
    <property type="entry name" value="TPR"/>
    <property type="match status" value="4"/>
</dbReference>
<dbReference type="Gene3D" id="1.25.40.10">
    <property type="entry name" value="Tetratricopeptide repeat domain"/>
    <property type="match status" value="3"/>
</dbReference>
<dbReference type="PANTHER" id="PTHR12558:SF13">
    <property type="entry name" value="CELL DIVISION CYCLE PROTEIN 27 HOMOLOG"/>
    <property type="match status" value="1"/>
</dbReference>
<dbReference type="InterPro" id="IPR011990">
    <property type="entry name" value="TPR-like_helical_dom_sf"/>
</dbReference>
<dbReference type="PANTHER" id="PTHR12558">
    <property type="entry name" value="CELL DIVISION CYCLE 16,23,27"/>
    <property type="match status" value="1"/>
</dbReference>
<dbReference type="InterPro" id="IPR003107">
    <property type="entry name" value="HAT"/>
</dbReference>
<dbReference type="GO" id="GO:0006396">
    <property type="term" value="P:RNA processing"/>
    <property type="evidence" value="ECO:0007669"/>
    <property type="project" value="InterPro"/>
</dbReference>
<proteinExistence type="predicted"/>
<organism evidence="2">
    <name type="scientific">uncultured Aureispira sp</name>
    <dbReference type="NCBI Taxonomy" id="1331704"/>
    <lineage>
        <taxon>Bacteria</taxon>
        <taxon>Pseudomonadati</taxon>
        <taxon>Bacteroidota</taxon>
        <taxon>Saprospiria</taxon>
        <taxon>Saprospirales</taxon>
        <taxon>Saprospiraceae</taxon>
        <taxon>Aureispira</taxon>
        <taxon>environmental samples</taxon>
    </lineage>
</organism>
<gene>
    <name evidence="2" type="ORF">HELGO_WM43419</name>
</gene>